<dbReference type="FunFam" id="3.40.50.2000:FF:000064">
    <property type="entry name" value="Glycosyltransferase"/>
    <property type="match status" value="1"/>
</dbReference>
<keyword evidence="2 4" id="KW-0328">Glycosyltransferase</keyword>
<dbReference type="eggNOG" id="KOG1192">
    <property type="taxonomic scope" value="Eukaryota"/>
</dbReference>
<evidence type="ECO:0000256" key="4">
    <source>
        <dbReference type="RuleBase" id="RU003718"/>
    </source>
</evidence>
<dbReference type="PROSITE" id="PS00375">
    <property type="entry name" value="UDPGT"/>
    <property type="match status" value="1"/>
</dbReference>
<sequence>MAGEEARNLHVVLFPFLAHGHIPAFLRLAGHLQALRPGLDVTLVSTPRLLGSLCPPGATSPPVQLHALPFTPADHGLPDGAESLADLHVHQFITFFQASESLRPAFDGFVAGIASPVCIIADAFFAWTADVARARGASHAVFLPGGAFGNAVFFSVWEHLPHTLTAGDEFPLLDFPDVVLHRTQLPRFMLAATGTDPWTAFFRRVIASCRKTNAVLVNTVQELEPSGLAMLRAIFGVQILPIGLVLTAPAPSKSHDDDDARIIEWLDAHPPRSVLYISFGSQNSISIHQMAELALGLEASGRPFLWAVRPPVGFEPTGGFDPRWLPAGFEDRIAQASKGLLVRGWAPQARILAHPSTGAFMTHCGWNSILEGVSHGVPLLGWPLGAEQFFNAMVVVEWGVCAEVARGNLESSAVERGEVAEAVGMVMGETEKGEGMRRNAGATARAMAAAWQGPGGSSAVSLEGFLRCVETSLLLR</sequence>
<protein>
    <recommendedName>
        <fullName evidence="5">Glycosyltransferase</fullName>
        <ecNumber evidence="5">2.4.1.-</ecNumber>
    </recommendedName>
</protein>
<dbReference type="Gramene" id="OB04G25170.1">
    <property type="protein sequence ID" value="OB04G25170.1"/>
    <property type="gene ID" value="OB04G25170"/>
</dbReference>
<dbReference type="CDD" id="cd03784">
    <property type="entry name" value="GT1_Gtf-like"/>
    <property type="match status" value="1"/>
</dbReference>
<dbReference type="PANTHER" id="PTHR48047">
    <property type="entry name" value="GLYCOSYLTRANSFERASE"/>
    <property type="match status" value="1"/>
</dbReference>
<dbReference type="Gene3D" id="3.40.50.2000">
    <property type="entry name" value="Glycogen Phosphorylase B"/>
    <property type="match status" value="2"/>
</dbReference>
<dbReference type="EC" id="2.4.1.-" evidence="5"/>
<reference evidence="6" key="1">
    <citation type="journal article" date="2013" name="Nat. Commun.">
        <title>Whole-genome sequencing of Oryza brachyantha reveals mechanisms underlying Oryza genome evolution.</title>
        <authorList>
            <person name="Chen J."/>
            <person name="Huang Q."/>
            <person name="Gao D."/>
            <person name="Wang J."/>
            <person name="Lang Y."/>
            <person name="Liu T."/>
            <person name="Li B."/>
            <person name="Bai Z."/>
            <person name="Luis Goicoechea J."/>
            <person name="Liang C."/>
            <person name="Chen C."/>
            <person name="Zhang W."/>
            <person name="Sun S."/>
            <person name="Liao Y."/>
            <person name="Zhang X."/>
            <person name="Yang L."/>
            <person name="Song C."/>
            <person name="Wang M."/>
            <person name="Shi J."/>
            <person name="Liu G."/>
            <person name="Liu J."/>
            <person name="Zhou H."/>
            <person name="Zhou W."/>
            <person name="Yu Q."/>
            <person name="An N."/>
            <person name="Chen Y."/>
            <person name="Cai Q."/>
            <person name="Wang B."/>
            <person name="Liu B."/>
            <person name="Min J."/>
            <person name="Huang Y."/>
            <person name="Wu H."/>
            <person name="Li Z."/>
            <person name="Zhang Y."/>
            <person name="Yin Y."/>
            <person name="Song W."/>
            <person name="Jiang J."/>
            <person name="Jackson S.A."/>
            <person name="Wing R.A."/>
            <person name="Wang J."/>
            <person name="Chen M."/>
        </authorList>
    </citation>
    <scope>NUCLEOTIDE SEQUENCE [LARGE SCALE GENOMIC DNA]</scope>
    <source>
        <strain evidence="6">cv. IRGC 101232</strain>
    </source>
</reference>
<dbReference type="SUPFAM" id="SSF53756">
    <property type="entry name" value="UDP-Glycosyltransferase/glycogen phosphorylase"/>
    <property type="match status" value="1"/>
</dbReference>
<dbReference type="GO" id="GO:0035251">
    <property type="term" value="F:UDP-glucosyltransferase activity"/>
    <property type="evidence" value="ECO:0007669"/>
    <property type="project" value="TreeGrafter"/>
</dbReference>
<keyword evidence="7" id="KW-1185">Reference proteome</keyword>
<dbReference type="InterPro" id="IPR035595">
    <property type="entry name" value="UDP_glycos_trans_CS"/>
</dbReference>
<dbReference type="Pfam" id="PF00201">
    <property type="entry name" value="UDPGT"/>
    <property type="match status" value="1"/>
</dbReference>
<evidence type="ECO:0000256" key="3">
    <source>
        <dbReference type="ARBA" id="ARBA00022679"/>
    </source>
</evidence>
<comment type="similarity">
    <text evidence="1 4">Belongs to the UDP-glycosyltransferase family.</text>
</comment>
<proteinExistence type="inferred from homology"/>
<dbReference type="Proteomes" id="UP000006038">
    <property type="component" value="Chromosome 4"/>
</dbReference>
<organism evidence="6">
    <name type="scientific">Oryza brachyantha</name>
    <name type="common">malo sina</name>
    <dbReference type="NCBI Taxonomy" id="4533"/>
    <lineage>
        <taxon>Eukaryota</taxon>
        <taxon>Viridiplantae</taxon>
        <taxon>Streptophyta</taxon>
        <taxon>Embryophyta</taxon>
        <taxon>Tracheophyta</taxon>
        <taxon>Spermatophyta</taxon>
        <taxon>Magnoliopsida</taxon>
        <taxon>Liliopsida</taxon>
        <taxon>Poales</taxon>
        <taxon>Poaceae</taxon>
        <taxon>BOP clade</taxon>
        <taxon>Oryzoideae</taxon>
        <taxon>Oryzeae</taxon>
        <taxon>Oryzinae</taxon>
        <taxon>Oryza</taxon>
    </lineage>
</organism>
<dbReference type="OMA" id="DASIIQW"/>
<accession>J3LZE2</accession>
<dbReference type="InterPro" id="IPR002213">
    <property type="entry name" value="UDP_glucos_trans"/>
</dbReference>
<evidence type="ECO:0000313" key="6">
    <source>
        <dbReference type="EnsemblPlants" id="OB04G25170.1"/>
    </source>
</evidence>
<evidence type="ECO:0000313" key="7">
    <source>
        <dbReference type="Proteomes" id="UP000006038"/>
    </source>
</evidence>
<dbReference type="PANTHER" id="PTHR48047:SF79">
    <property type="entry name" value="GLYCOSYLTRANSFERASE"/>
    <property type="match status" value="1"/>
</dbReference>
<dbReference type="EnsemblPlants" id="OB04G25170.1">
    <property type="protein sequence ID" value="OB04G25170.1"/>
    <property type="gene ID" value="OB04G25170"/>
</dbReference>
<evidence type="ECO:0000256" key="1">
    <source>
        <dbReference type="ARBA" id="ARBA00009995"/>
    </source>
</evidence>
<evidence type="ECO:0000256" key="5">
    <source>
        <dbReference type="RuleBase" id="RU362057"/>
    </source>
</evidence>
<reference evidence="6" key="2">
    <citation type="submission" date="2013-04" db="UniProtKB">
        <authorList>
            <consortium name="EnsemblPlants"/>
        </authorList>
    </citation>
    <scope>IDENTIFICATION</scope>
</reference>
<keyword evidence="3 4" id="KW-0808">Transferase</keyword>
<name>J3LZE2_ORYBR</name>
<evidence type="ECO:0000256" key="2">
    <source>
        <dbReference type="ARBA" id="ARBA00022676"/>
    </source>
</evidence>
<dbReference type="HOGENOM" id="CLU_001724_2_2_1"/>
<dbReference type="FunFam" id="3.40.50.2000:FF:000103">
    <property type="entry name" value="Glycosyltransferase"/>
    <property type="match status" value="1"/>
</dbReference>
<dbReference type="AlphaFoldDB" id="J3LZE2"/>